<name>A0A8H7EQ18_9FUNG</name>
<keyword evidence="1" id="KW-1133">Transmembrane helix</keyword>
<evidence type="ECO:0000313" key="2">
    <source>
        <dbReference type="EMBL" id="KAF7727054.1"/>
    </source>
</evidence>
<accession>A0A8H7EQ18</accession>
<proteinExistence type="predicted"/>
<evidence type="ECO:0008006" key="4">
    <source>
        <dbReference type="Google" id="ProtNLM"/>
    </source>
</evidence>
<dbReference type="EMBL" id="JABAYA010000066">
    <property type="protein sequence ID" value="KAF7727054.1"/>
    <property type="molecule type" value="Genomic_DNA"/>
</dbReference>
<comment type="caution">
    <text evidence="2">The sequence shown here is derived from an EMBL/GenBank/DDBJ whole genome shotgun (WGS) entry which is preliminary data.</text>
</comment>
<sequence length="279" mass="30938">MTVAVKDLCAWLSAEVRTRQDRLKQLEEKGKLMIVLLGHSMGGIVCELEINNNAAQLHGAKIVGLLAYDTPFYSVNSKLVSKTALDHVDEVSRQVNRFWPGQSTTTARTVQKQISSSKQSSFGGWGLLAGVVGTVAVGAAAYVARDHIVSGLSVAKDHLQFVSILADFETCERRVQELIKVQELMFRCFYIELPYDKELPNSAFTFIALPPEDTAHLFIPIKFSAESEIKAHTGMFNPMKNHNYYTLGSDSVLLILEMVARSRRKQETAATMADVLDLD</sequence>
<keyword evidence="1" id="KW-0472">Membrane</keyword>
<dbReference type="Proteomes" id="UP000605846">
    <property type="component" value="Unassembled WGS sequence"/>
</dbReference>
<protein>
    <recommendedName>
        <fullName evidence="4">GPI inositol-deacylase</fullName>
    </recommendedName>
</protein>
<reference evidence="2" key="1">
    <citation type="submission" date="2020-01" db="EMBL/GenBank/DDBJ databases">
        <title>Genome Sequencing of Three Apophysomyces-Like Fungal Strains Confirms a Novel Fungal Genus in the Mucoromycota with divergent Burkholderia-like Endosymbiotic Bacteria.</title>
        <authorList>
            <person name="Stajich J.E."/>
            <person name="Macias A.M."/>
            <person name="Carter-House D."/>
            <person name="Lovett B."/>
            <person name="Kasson L.R."/>
            <person name="Berry K."/>
            <person name="Grigoriev I."/>
            <person name="Chang Y."/>
            <person name="Spatafora J."/>
            <person name="Kasson M.T."/>
        </authorList>
    </citation>
    <scope>NUCLEOTIDE SEQUENCE</scope>
    <source>
        <strain evidence="2">NRRL A-21654</strain>
    </source>
</reference>
<keyword evidence="1" id="KW-0812">Transmembrane</keyword>
<dbReference type="PANTHER" id="PTHR47842">
    <property type="entry name" value="EXPRESSED PROTEIN"/>
    <property type="match status" value="1"/>
</dbReference>
<feature type="transmembrane region" description="Helical" evidence="1">
    <location>
        <begin position="122"/>
        <end position="144"/>
    </location>
</feature>
<evidence type="ECO:0000313" key="3">
    <source>
        <dbReference type="Proteomes" id="UP000605846"/>
    </source>
</evidence>
<gene>
    <name evidence="2" type="ORF">EC973_008101</name>
</gene>
<dbReference type="PANTHER" id="PTHR47842:SF1">
    <property type="entry name" value="DUF676 DOMAIN-CONTAINING PROTEIN"/>
    <property type="match status" value="1"/>
</dbReference>
<dbReference type="AlphaFoldDB" id="A0A8H7EQ18"/>
<evidence type="ECO:0000256" key="1">
    <source>
        <dbReference type="SAM" id="Phobius"/>
    </source>
</evidence>
<organism evidence="2 3">
    <name type="scientific">Apophysomyces ossiformis</name>
    <dbReference type="NCBI Taxonomy" id="679940"/>
    <lineage>
        <taxon>Eukaryota</taxon>
        <taxon>Fungi</taxon>
        <taxon>Fungi incertae sedis</taxon>
        <taxon>Mucoromycota</taxon>
        <taxon>Mucoromycotina</taxon>
        <taxon>Mucoromycetes</taxon>
        <taxon>Mucorales</taxon>
        <taxon>Mucorineae</taxon>
        <taxon>Mucoraceae</taxon>
        <taxon>Apophysomyces</taxon>
    </lineage>
</organism>
<dbReference type="OrthoDB" id="442243at2759"/>
<keyword evidence="3" id="KW-1185">Reference proteome</keyword>